<keyword evidence="3" id="KW-0378">Hydrolase</keyword>
<gene>
    <name evidence="6" type="ORF">B0J11DRAFT_620289</name>
</gene>
<organism evidence="6 7">
    <name type="scientific">Dendryphion nanum</name>
    <dbReference type="NCBI Taxonomy" id="256645"/>
    <lineage>
        <taxon>Eukaryota</taxon>
        <taxon>Fungi</taxon>
        <taxon>Dikarya</taxon>
        <taxon>Ascomycota</taxon>
        <taxon>Pezizomycotina</taxon>
        <taxon>Dothideomycetes</taxon>
        <taxon>Pleosporomycetidae</taxon>
        <taxon>Pleosporales</taxon>
        <taxon>Torulaceae</taxon>
        <taxon>Dendryphion</taxon>
    </lineage>
</organism>
<evidence type="ECO:0000256" key="4">
    <source>
        <dbReference type="ARBA" id="ARBA00022833"/>
    </source>
</evidence>
<keyword evidence="4" id="KW-0862">Zinc</keyword>
<sequence length="390" mass="42673">MAANEITPIAAPKLSLPVGSIICQVSAVNTTCDLTSPINTLCEPSIEGHELFSLPTIAFLITHPTGRQILFDLGCRKDFWNLPKPITDIINEKVPGIRVKKNLVDILTEGGIDPVNLEAAIISHHHYDHTGDPSTFPKSMDLIVGPGFSKEFLPGYPAVQTAPLHEGSLDGRNVHELDFVDCPEVAGFPAVDYFKDRSLYILNSPGHALGHISALVRTSESTFIFLGGDICHFGGSFRPTPFNPMPSLLSSSEVGRGSNTSASICCTQFTACHPNQQSARTSPYYKVCTSSDSWYMNPLVAQCSIDKLKAIDADSQVLALIAHDPGTLEVIPFFPSGTINDWQKCGWKHQLRWQFLDELSVDGKERRKLLVDGTYIEGNRVKDLAGNRVQ</sequence>
<evidence type="ECO:0000313" key="6">
    <source>
        <dbReference type="EMBL" id="KAH7109887.1"/>
    </source>
</evidence>
<proteinExistence type="inferred from homology"/>
<reference evidence="6" key="1">
    <citation type="journal article" date="2021" name="Nat. Commun.">
        <title>Genetic determinants of endophytism in the Arabidopsis root mycobiome.</title>
        <authorList>
            <person name="Mesny F."/>
            <person name="Miyauchi S."/>
            <person name="Thiergart T."/>
            <person name="Pickel B."/>
            <person name="Atanasova L."/>
            <person name="Karlsson M."/>
            <person name="Huettel B."/>
            <person name="Barry K.W."/>
            <person name="Haridas S."/>
            <person name="Chen C."/>
            <person name="Bauer D."/>
            <person name="Andreopoulos W."/>
            <person name="Pangilinan J."/>
            <person name="LaButti K."/>
            <person name="Riley R."/>
            <person name="Lipzen A."/>
            <person name="Clum A."/>
            <person name="Drula E."/>
            <person name="Henrissat B."/>
            <person name="Kohler A."/>
            <person name="Grigoriev I.V."/>
            <person name="Martin F.M."/>
            <person name="Hacquard S."/>
        </authorList>
    </citation>
    <scope>NUCLEOTIDE SEQUENCE</scope>
    <source>
        <strain evidence="6">MPI-CAGE-CH-0243</strain>
    </source>
</reference>
<keyword evidence="2" id="KW-0479">Metal-binding</keyword>
<evidence type="ECO:0000259" key="5">
    <source>
        <dbReference type="SMART" id="SM00849"/>
    </source>
</evidence>
<evidence type="ECO:0000313" key="7">
    <source>
        <dbReference type="Proteomes" id="UP000700596"/>
    </source>
</evidence>
<evidence type="ECO:0000256" key="1">
    <source>
        <dbReference type="ARBA" id="ARBA00007749"/>
    </source>
</evidence>
<protein>
    <submittedName>
        <fullName evidence="6">Beta-lactamase-like protein</fullName>
    </submittedName>
</protein>
<name>A0A9P9CZW1_9PLEO</name>
<dbReference type="GO" id="GO:0016787">
    <property type="term" value="F:hydrolase activity"/>
    <property type="evidence" value="ECO:0007669"/>
    <property type="project" value="UniProtKB-KW"/>
</dbReference>
<comment type="similarity">
    <text evidence="1">Belongs to the metallo-beta-lactamase superfamily.</text>
</comment>
<dbReference type="AlphaFoldDB" id="A0A9P9CZW1"/>
<dbReference type="Proteomes" id="UP000700596">
    <property type="component" value="Unassembled WGS sequence"/>
</dbReference>
<dbReference type="SUPFAM" id="SSF56281">
    <property type="entry name" value="Metallo-hydrolase/oxidoreductase"/>
    <property type="match status" value="1"/>
</dbReference>
<dbReference type="InterPro" id="IPR051013">
    <property type="entry name" value="MBL_superfamily_lactonases"/>
</dbReference>
<dbReference type="PANTHER" id="PTHR42978">
    <property type="entry name" value="QUORUM-QUENCHING LACTONASE YTNP-RELATED-RELATED"/>
    <property type="match status" value="1"/>
</dbReference>
<dbReference type="Pfam" id="PF00753">
    <property type="entry name" value="Lactamase_B"/>
    <property type="match status" value="1"/>
</dbReference>
<dbReference type="InterPro" id="IPR001279">
    <property type="entry name" value="Metallo-B-lactamas"/>
</dbReference>
<dbReference type="CDD" id="cd07730">
    <property type="entry name" value="metallo-hydrolase-like_MBL-fold"/>
    <property type="match status" value="1"/>
</dbReference>
<comment type="caution">
    <text evidence="6">The sequence shown here is derived from an EMBL/GenBank/DDBJ whole genome shotgun (WGS) entry which is preliminary data.</text>
</comment>
<dbReference type="SMART" id="SM00849">
    <property type="entry name" value="Lactamase_B"/>
    <property type="match status" value="1"/>
</dbReference>
<keyword evidence="7" id="KW-1185">Reference proteome</keyword>
<dbReference type="InterPro" id="IPR036866">
    <property type="entry name" value="RibonucZ/Hydroxyglut_hydro"/>
</dbReference>
<accession>A0A9P9CZW1</accession>
<evidence type="ECO:0000256" key="3">
    <source>
        <dbReference type="ARBA" id="ARBA00022801"/>
    </source>
</evidence>
<dbReference type="PANTHER" id="PTHR42978:SF5">
    <property type="entry name" value="METALLO-BETA-LACTAMASE DOMAIN-CONTAINING PROTEIN"/>
    <property type="match status" value="1"/>
</dbReference>
<dbReference type="Gene3D" id="3.60.15.10">
    <property type="entry name" value="Ribonuclease Z/Hydroxyacylglutathione hydrolase-like"/>
    <property type="match status" value="1"/>
</dbReference>
<feature type="domain" description="Metallo-beta-lactamase" evidence="5">
    <location>
        <begin position="55"/>
        <end position="269"/>
    </location>
</feature>
<dbReference type="OrthoDB" id="10250730at2759"/>
<dbReference type="EMBL" id="JAGMWT010000030">
    <property type="protein sequence ID" value="KAH7109887.1"/>
    <property type="molecule type" value="Genomic_DNA"/>
</dbReference>
<dbReference type="GO" id="GO:0046872">
    <property type="term" value="F:metal ion binding"/>
    <property type="evidence" value="ECO:0007669"/>
    <property type="project" value="UniProtKB-KW"/>
</dbReference>
<evidence type="ECO:0000256" key="2">
    <source>
        <dbReference type="ARBA" id="ARBA00022723"/>
    </source>
</evidence>